<feature type="transmembrane region" description="Helical" evidence="8">
    <location>
        <begin position="249"/>
        <end position="275"/>
    </location>
</feature>
<dbReference type="GO" id="GO:0005524">
    <property type="term" value="F:ATP binding"/>
    <property type="evidence" value="ECO:0007669"/>
    <property type="project" value="UniProtKB-KW"/>
</dbReference>
<organism evidence="11">
    <name type="scientific">marine sediment metagenome</name>
    <dbReference type="NCBI Taxonomy" id="412755"/>
    <lineage>
        <taxon>unclassified sequences</taxon>
        <taxon>metagenomes</taxon>
        <taxon>ecological metagenomes</taxon>
    </lineage>
</organism>
<feature type="transmembrane region" description="Helical" evidence="8">
    <location>
        <begin position="133"/>
        <end position="154"/>
    </location>
</feature>
<dbReference type="InterPro" id="IPR027417">
    <property type="entry name" value="P-loop_NTPase"/>
</dbReference>
<feature type="transmembrane region" description="Helical" evidence="8">
    <location>
        <begin position="106"/>
        <end position="127"/>
    </location>
</feature>
<evidence type="ECO:0000256" key="2">
    <source>
        <dbReference type="ARBA" id="ARBA00022448"/>
    </source>
</evidence>
<dbReference type="GO" id="GO:0016020">
    <property type="term" value="C:membrane"/>
    <property type="evidence" value="ECO:0007669"/>
    <property type="project" value="UniProtKB-SubCell"/>
</dbReference>
<feature type="domain" description="ABC transmembrane type-1" evidence="10">
    <location>
        <begin position="1"/>
        <end position="278"/>
    </location>
</feature>
<reference evidence="11" key="1">
    <citation type="journal article" date="2015" name="Nature">
        <title>Complex archaea that bridge the gap between prokaryotes and eukaryotes.</title>
        <authorList>
            <person name="Spang A."/>
            <person name="Saw J.H."/>
            <person name="Jorgensen S.L."/>
            <person name="Zaremba-Niedzwiedzka K."/>
            <person name="Martijn J."/>
            <person name="Lind A.E."/>
            <person name="van Eijk R."/>
            <person name="Schleper C."/>
            <person name="Guy L."/>
            <person name="Ettema T.J."/>
        </authorList>
    </citation>
    <scope>NUCLEOTIDE SEQUENCE</scope>
</reference>
<dbReference type="Gene3D" id="3.40.50.300">
    <property type="entry name" value="P-loop containing nucleotide triphosphate hydrolases"/>
    <property type="match status" value="1"/>
</dbReference>
<keyword evidence="5" id="KW-0067">ATP-binding</keyword>
<feature type="transmembrane region" description="Helical" evidence="8">
    <location>
        <begin position="222"/>
        <end position="243"/>
    </location>
</feature>
<comment type="caution">
    <text evidence="11">The sequence shown here is derived from an EMBL/GenBank/DDBJ whole genome shotgun (WGS) entry which is preliminary data.</text>
</comment>
<dbReference type="PROSITE" id="PS50929">
    <property type="entry name" value="ABC_TM1F"/>
    <property type="match status" value="1"/>
</dbReference>
<feature type="transmembrane region" description="Helical" evidence="8">
    <location>
        <begin position="27"/>
        <end position="53"/>
    </location>
</feature>
<dbReference type="SMART" id="SM00382">
    <property type="entry name" value="AAA"/>
    <property type="match status" value="1"/>
</dbReference>
<keyword evidence="7 8" id="KW-0472">Membrane</keyword>
<feature type="domain" description="ABC transporter" evidence="9">
    <location>
        <begin position="312"/>
        <end position="546"/>
    </location>
</feature>
<dbReference type="Pfam" id="PF00664">
    <property type="entry name" value="ABC_membrane"/>
    <property type="match status" value="1"/>
</dbReference>
<evidence type="ECO:0000256" key="6">
    <source>
        <dbReference type="ARBA" id="ARBA00022989"/>
    </source>
</evidence>
<evidence type="ECO:0000256" key="1">
    <source>
        <dbReference type="ARBA" id="ARBA00004141"/>
    </source>
</evidence>
<comment type="subcellular location">
    <subcellularLocation>
        <location evidence="1">Membrane</location>
        <topology evidence="1">Multi-pass membrane protein</topology>
    </subcellularLocation>
</comment>
<dbReference type="CDD" id="cd07346">
    <property type="entry name" value="ABC_6TM_exporters"/>
    <property type="match status" value="1"/>
</dbReference>
<dbReference type="InterPro" id="IPR011527">
    <property type="entry name" value="ABC1_TM_dom"/>
</dbReference>
<evidence type="ECO:0000256" key="5">
    <source>
        <dbReference type="ARBA" id="ARBA00022840"/>
    </source>
</evidence>
<proteinExistence type="predicted"/>
<dbReference type="SUPFAM" id="SSF90123">
    <property type="entry name" value="ABC transporter transmembrane region"/>
    <property type="match status" value="1"/>
</dbReference>
<evidence type="ECO:0000259" key="10">
    <source>
        <dbReference type="PROSITE" id="PS50929"/>
    </source>
</evidence>
<dbReference type="InterPro" id="IPR003593">
    <property type="entry name" value="AAA+_ATPase"/>
</dbReference>
<keyword evidence="3 8" id="KW-0812">Transmembrane</keyword>
<dbReference type="PANTHER" id="PTHR43394:SF1">
    <property type="entry name" value="ATP-BINDING CASSETTE SUB-FAMILY B MEMBER 10, MITOCHONDRIAL"/>
    <property type="match status" value="1"/>
</dbReference>
<gene>
    <name evidence="11" type="ORF">LCGC14_1506290</name>
</gene>
<dbReference type="InterPro" id="IPR036640">
    <property type="entry name" value="ABC1_TM_sf"/>
</dbReference>
<dbReference type="PROSITE" id="PS00211">
    <property type="entry name" value="ABC_TRANSPORTER_1"/>
    <property type="match status" value="1"/>
</dbReference>
<evidence type="ECO:0000256" key="4">
    <source>
        <dbReference type="ARBA" id="ARBA00022741"/>
    </source>
</evidence>
<dbReference type="EMBL" id="LAZR01010996">
    <property type="protein sequence ID" value="KKM63951.1"/>
    <property type="molecule type" value="Genomic_DNA"/>
</dbReference>
<evidence type="ECO:0000259" key="9">
    <source>
        <dbReference type="PROSITE" id="PS50893"/>
    </source>
</evidence>
<evidence type="ECO:0000256" key="3">
    <source>
        <dbReference type="ARBA" id="ARBA00022692"/>
    </source>
</evidence>
<dbReference type="SUPFAM" id="SSF52540">
    <property type="entry name" value="P-loop containing nucleoside triphosphate hydrolases"/>
    <property type="match status" value="1"/>
</dbReference>
<evidence type="ECO:0000256" key="8">
    <source>
        <dbReference type="SAM" id="Phobius"/>
    </source>
</evidence>
<sequence length="573" mass="64361">MLVISSFIILVPPYLLAVAVDEYIPVNNLIGIGILCLVLIGVGITGAIVSYLLKYWTDYIGRVIIKEIRLELFIHVNRFSFGFFDETRTGDIISRIISDSQQVMNFLTNSLINLLRNVVILIGILLIMISWNIYFFLIVLLLFPLIIFNLYLYVKKVTPSNKLTMELNSKLTSAAHNTFGGLQEVKLYAREEYVSDIFNKLNEEYYDAVRISTKYQAFYQPFIPLIVSLSTSLIILFGGLAIINGPFSIGILIATLGYLAMLIKPLSSITSFVGSANSARIATKRIFAILDKIPKISDHAEAIELKNLDGKIEYKNVNFHYKEKNKILSNINLTIKPGEVVAFVGPSGAGKTTLLHLLPRFYDVVDGEICIDDINIKHIKLNSLRKKVGISMQDIFLFDGSIRENIVFGKEDATIEQIRNAARIAQVDEFISSLPDNYDTIIGERGVKLSGGQAQRLTLARVLVTDPKILILDEPTANVDADTDERLINAVKRAMKGRSTLIIAHRLWTIYHADKIVVLRDGNIEAIGTHDDLIQNSSFYQEFFATQFNRNIGNIQKKSDMDLQGTENNRKAI</sequence>
<evidence type="ECO:0000256" key="7">
    <source>
        <dbReference type="ARBA" id="ARBA00023136"/>
    </source>
</evidence>
<dbReference type="AlphaFoldDB" id="A0A0F9JNE4"/>
<keyword evidence="4" id="KW-0547">Nucleotide-binding</keyword>
<evidence type="ECO:0000313" key="11">
    <source>
        <dbReference type="EMBL" id="KKM63951.1"/>
    </source>
</evidence>
<name>A0A0F9JNE4_9ZZZZ</name>
<keyword evidence="2" id="KW-0813">Transport</keyword>
<protein>
    <recommendedName>
        <fullName evidence="12">ABC transporter ATP-binding protein</fullName>
    </recommendedName>
</protein>
<dbReference type="GO" id="GO:0016887">
    <property type="term" value="F:ATP hydrolysis activity"/>
    <property type="evidence" value="ECO:0007669"/>
    <property type="project" value="InterPro"/>
</dbReference>
<dbReference type="InterPro" id="IPR017871">
    <property type="entry name" value="ABC_transporter-like_CS"/>
</dbReference>
<keyword evidence="6 8" id="KW-1133">Transmembrane helix</keyword>
<evidence type="ECO:0008006" key="12">
    <source>
        <dbReference type="Google" id="ProtNLM"/>
    </source>
</evidence>
<dbReference type="GO" id="GO:0015421">
    <property type="term" value="F:ABC-type oligopeptide transporter activity"/>
    <property type="evidence" value="ECO:0007669"/>
    <property type="project" value="TreeGrafter"/>
</dbReference>
<dbReference type="Gene3D" id="1.20.1560.10">
    <property type="entry name" value="ABC transporter type 1, transmembrane domain"/>
    <property type="match status" value="1"/>
</dbReference>
<dbReference type="PANTHER" id="PTHR43394">
    <property type="entry name" value="ATP-DEPENDENT PERMEASE MDL1, MITOCHONDRIAL"/>
    <property type="match status" value="1"/>
</dbReference>
<dbReference type="PROSITE" id="PS50893">
    <property type="entry name" value="ABC_TRANSPORTER_2"/>
    <property type="match status" value="1"/>
</dbReference>
<accession>A0A0F9JNE4</accession>
<dbReference type="InterPro" id="IPR039421">
    <property type="entry name" value="Type_1_exporter"/>
</dbReference>
<dbReference type="Pfam" id="PF00005">
    <property type="entry name" value="ABC_tran"/>
    <property type="match status" value="1"/>
</dbReference>
<dbReference type="InterPro" id="IPR003439">
    <property type="entry name" value="ABC_transporter-like_ATP-bd"/>
</dbReference>
<dbReference type="FunFam" id="3.40.50.300:FF:000287">
    <property type="entry name" value="Multidrug ABC transporter ATP-binding protein"/>
    <property type="match status" value="1"/>
</dbReference>